<accession>A0A323UTM9</accession>
<proteinExistence type="predicted"/>
<feature type="chain" id="PRO_5016385079" evidence="1">
    <location>
        <begin position="27"/>
        <end position="205"/>
    </location>
</feature>
<dbReference type="Proteomes" id="UP000248259">
    <property type="component" value="Unassembled WGS sequence"/>
</dbReference>
<organism evidence="2 3">
    <name type="scientific">Parazoarcus communis SWub3 = DSM 12120</name>
    <dbReference type="NCBI Taxonomy" id="1121029"/>
    <lineage>
        <taxon>Bacteria</taxon>
        <taxon>Pseudomonadati</taxon>
        <taxon>Pseudomonadota</taxon>
        <taxon>Betaproteobacteria</taxon>
        <taxon>Rhodocyclales</taxon>
        <taxon>Zoogloeaceae</taxon>
        <taxon>Parazoarcus</taxon>
    </lineage>
</organism>
<dbReference type="RefSeq" id="WP_110524841.1">
    <property type="nucleotide sequence ID" value="NZ_QKOE01000007.1"/>
</dbReference>
<dbReference type="EMBL" id="QKOE01000007">
    <property type="protein sequence ID" value="PZA16382.1"/>
    <property type="molecule type" value="Genomic_DNA"/>
</dbReference>
<protein>
    <submittedName>
        <fullName evidence="2">Uncharacterized protein</fullName>
    </submittedName>
</protein>
<comment type="caution">
    <text evidence="2">The sequence shown here is derived from an EMBL/GenBank/DDBJ whole genome shotgun (WGS) entry which is preliminary data.</text>
</comment>
<evidence type="ECO:0000313" key="3">
    <source>
        <dbReference type="Proteomes" id="UP000248259"/>
    </source>
</evidence>
<gene>
    <name evidence="2" type="ORF">DNK49_12055</name>
</gene>
<evidence type="ECO:0000256" key="1">
    <source>
        <dbReference type="SAM" id="SignalP"/>
    </source>
</evidence>
<sequence>MGLIRMLGNRVWLLLSCAMLCNSVAASTVALETRPWPTEQRCDSCVTIQFITMEFKLPLHMIGRVLDTGGDGLHILPPSEAPQQGVLLLAVPTAKLLGRYEQSGLLEGLDIKTNEQLFDALGAAPGSNKSLTVLRRIEGIDTASRYYKVSRDSVHAYWIQSPEPGGSQNIYVVINDDETVYLLSGDITQEFLDTVLSNLRVVELP</sequence>
<dbReference type="AlphaFoldDB" id="A0A323UTM9"/>
<keyword evidence="1" id="KW-0732">Signal</keyword>
<evidence type="ECO:0000313" key="2">
    <source>
        <dbReference type="EMBL" id="PZA16382.1"/>
    </source>
</evidence>
<reference evidence="2 3" key="1">
    <citation type="submission" date="2018-06" db="EMBL/GenBank/DDBJ databases">
        <title>Azoarcus communis strain SWub3 genome.</title>
        <authorList>
            <person name="Zorraquino Salvo V."/>
            <person name="Toubiana D."/>
            <person name="Blumwald E."/>
        </authorList>
    </citation>
    <scope>NUCLEOTIDE SEQUENCE [LARGE SCALE GENOMIC DNA]</scope>
    <source>
        <strain evidence="2 3">SWub3</strain>
    </source>
</reference>
<name>A0A323UTM9_9RHOO</name>
<feature type="signal peptide" evidence="1">
    <location>
        <begin position="1"/>
        <end position="26"/>
    </location>
</feature>
<keyword evidence="3" id="KW-1185">Reference proteome</keyword>
<dbReference type="OrthoDB" id="8810223at2"/>